<comment type="caution">
    <text evidence="9">The sequence shown here is derived from an EMBL/GenBank/DDBJ whole genome shotgun (WGS) entry which is preliminary data.</text>
</comment>
<dbReference type="GO" id="GO:0141098">
    <property type="term" value="F:tRNA (cytidine(34)-2'-O)-methyltransferase activity"/>
    <property type="evidence" value="ECO:0007669"/>
    <property type="project" value="RHEA"/>
</dbReference>
<proteinExistence type="inferred from homology"/>
<dbReference type="GO" id="GO:0003723">
    <property type="term" value="F:RNA binding"/>
    <property type="evidence" value="ECO:0007669"/>
    <property type="project" value="InterPro"/>
</dbReference>
<dbReference type="STRING" id="1346791.M529_13830"/>
<dbReference type="AlphaFoldDB" id="T0J0X9"/>
<evidence type="ECO:0000259" key="8">
    <source>
        <dbReference type="Pfam" id="PF00588"/>
    </source>
</evidence>
<dbReference type="SUPFAM" id="SSF75217">
    <property type="entry name" value="alpha/beta knot"/>
    <property type="match status" value="1"/>
</dbReference>
<dbReference type="InterPro" id="IPR029028">
    <property type="entry name" value="Alpha/beta_knot_MTases"/>
</dbReference>
<evidence type="ECO:0000256" key="5">
    <source>
        <dbReference type="ARBA" id="ARBA00022694"/>
    </source>
</evidence>
<dbReference type="Pfam" id="PF00588">
    <property type="entry name" value="SpoU_methylase"/>
    <property type="match status" value="1"/>
</dbReference>
<evidence type="ECO:0000256" key="2">
    <source>
        <dbReference type="ARBA" id="ARBA00022603"/>
    </source>
</evidence>
<dbReference type="InterPro" id="IPR029026">
    <property type="entry name" value="tRNA_m1G_MTases_N"/>
</dbReference>
<comment type="function">
    <text evidence="6">Methylates the ribose at the nucleotide 34 wobble position in the two leucyl isoacceptors tRNA(Leu)(CmAA) and tRNA(Leu)(cmnm5UmAA). Catalyzes the methyl transfer from S-adenosyl-L-methionine to the 2'-OH of the wobble nucleotide.</text>
</comment>
<feature type="binding site" evidence="6 7">
    <location>
        <position position="135"/>
    </location>
    <ligand>
        <name>S-adenosyl-L-methionine</name>
        <dbReference type="ChEBI" id="CHEBI:59789"/>
    </ligand>
</feature>
<reference evidence="9 10" key="1">
    <citation type="journal article" date="2013" name="Genome Announc.">
        <title>Draft Genome Sequence of Sphingobium ummariense Strain RL-3, a Hexachlorocyclohexane-Degrading Bacterium.</title>
        <authorList>
            <person name="Kohli P."/>
            <person name="Dua A."/>
            <person name="Sangwan N."/>
            <person name="Oldach P."/>
            <person name="Khurana J.P."/>
            <person name="Lal R."/>
        </authorList>
    </citation>
    <scope>NUCLEOTIDE SEQUENCE [LARGE SCALE GENOMIC DNA]</scope>
    <source>
        <strain evidence="9 10">RL-3</strain>
    </source>
</reference>
<accession>T0J0X9</accession>
<keyword evidence="3 6" id="KW-0808">Transferase</keyword>
<comment type="catalytic activity">
    <reaction evidence="6">
        <text>cytidine(34) in tRNA + S-adenosyl-L-methionine = 2'-O-methylcytidine(34) in tRNA + S-adenosyl-L-homocysteine + H(+)</text>
        <dbReference type="Rhea" id="RHEA:43084"/>
        <dbReference type="Rhea" id="RHEA-COMP:10331"/>
        <dbReference type="Rhea" id="RHEA-COMP:10332"/>
        <dbReference type="ChEBI" id="CHEBI:15378"/>
        <dbReference type="ChEBI" id="CHEBI:57856"/>
        <dbReference type="ChEBI" id="CHEBI:59789"/>
        <dbReference type="ChEBI" id="CHEBI:74495"/>
        <dbReference type="ChEBI" id="CHEBI:82748"/>
        <dbReference type="EC" id="2.1.1.207"/>
    </reaction>
</comment>
<keyword evidence="5 6" id="KW-0819">tRNA processing</keyword>
<evidence type="ECO:0000256" key="1">
    <source>
        <dbReference type="ARBA" id="ARBA00022490"/>
    </source>
</evidence>
<protein>
    <recommendedName>
        <fullName evidence="6">tRNA (cytidine(34)-2'-O)-methyltransferase</fullName>
        <ecNumber evidence="6">2.1.1.207</ecNumber>
    </recommendedName>
    <alternativeName>
        <fullName evidence="6">tRNA (cytidine/uridine-2'-O-)-methyltransferase TrmL</fullName>
    </alternativeName>
</protein>
<dbReference type="GO" id="GO:0002130">
    <property type="term" value="P:wobble position ribose methylation"/>
    <property type="evidence" value="ECO:0007669"/>
    <property type="project" value="TreeGrafter"/>
</dbReference>
<dbReference type="EC" id="2.1.1.207" evidence="6"/>
<dbReference type="GO" id="GO:0141102">
    <property type="term" value="F:tRNA (5-carboxymethylaminomethyluridine(34)-2'-O)-methyltransferase activity"/>
    <property type="evidence" value="ECO:0007669"/>
    <property type="project" value="RHEA"/>
</dbReference>
<dbReference type="PANTHER" id="PTHR42971">
    <property type="entry name" value="TRNA (CYTIDINE(34)-2'-O)-METHYLTRANSFERASE"/>
    <property type="match status" value="1"/>
</dbReference>
<keyword evidence="2 6" id="KW-0489">Methyltransferase</keyword>
<feature type="binding site" evidence="6 7">
    <location>
        <position position="127"/>
    </location>
    <ligand>
        <name>S-adenosyl-L-methionine</name>
        <dbReference type="ChEBI" id="CHEBI:59789"/>
    </ligand>
</feature>
<dbReference type="HAMAP" id="MF_01885">
    <property type="entry name" value="tRNA_methyltr_TrmL"/>
    <property type="match status" value="1"/>
</dbReference>
<organism evidence="9 10">
    <name type="scientific">Sphingobium ummariense RL-3</name>
    <dbReference type="NCBI Taxonomy" id="1346791"/>
    <lineage>
        <taxon>Bacteria</taxon>
        <taxon>Pseudomonadati</taxon>
        <taxon>Pseudomonadota</taxon>
        <taxon>Alphaproteobacteria</taxon>
        <taxon>Sphingomonadales</taxon>
        <taxon>Sphingomonadaceae</taxon>
        <taxon>Sphingobium</taxon>
    </lineage>
</organism>
<evidence type="ECO:0000313" key="9">
    <source>
        <dbReference type="EMBL" id="EQB31611.1"/>
    </source>
</evidence>
<dbReference type="eggNOG" id="COG0219">
    <property type="taxonomic scope" value="Bacteria"/>
</dbReference>
<keyword evidence="4 6" id="KW-0949">S-adenosyl-L-methionine</keyword>
<dbReference type="EMBL" id="AUWY01000094">
    <property type="protein sequence ID" value="EQB31611.1"/>
    <property type="molecule type" value="Genomic_DNA"/>
</dbReference>
<evidence type="ECO:0000256" key="7">
    <source>
        <dbReference type="PIRSR" id="PIRSR029256-1"/>
    </source>
</evidence>
<keyword evidence="1 6" id="KW-0963">Cytoplasm</keyword>
<evidence type="ECO:0000256" key="6">
    <source>
        <dbReference type="HAMAP-Rule" id="MF_01885"/>
    </source>
</evidence>
<gene>
    <name evidence="6" type="primary">trmL</name>
    <name evidence="9" type="ORF">M529_13830</name>
</gene>
<dbReference type="InterPro" id="IPR001537">
    <property type="entry name" value="SpoU_MeTrfase"/>
</dbReference>
<comment type="subunit">
    <text evidence="6">Homodimer.</text>
</comment>
<evidence type="ECO:0000256" key="4">
    <source>
        <dbReference type="ARBA" id="ARBA00022691"/>
    </source>
</evidence>
<dbReference type="CDD" id="cd18094">
    <property type="entry name" value="SpoU-like_TrmL"/>
    <property type="match status" value="1"/>
</dbReference>
<evidence type="ECO:0000256" key="3">
    <source>
        <dbReference type="ARBA" id="ARBA00022679"/>
    </source>
</evidence>
<evidence type="ECO:0000313" key="10">
    <source>
        <dbReference type="Proteomes" id="UP000015523"/>
    </source>
</evidence>
<sequence>MHYARRMRIALYQPEIAGNVGAILRLAACFSVPVDIVMPTGFAFSDARLKRAAMDYGAVAQVEKHANFAAFDQARRAAGRRLVLMSSHAAERLPDARFQPGDVLLMGSESAGVPDAVRDMADLRIRIPMAPGLRSLNLAVSAGIALAEALRQTEGFPA</sequence>
<dbReference type="Gene3D" id="3.40.1280.10">
    <property type="match status" value="1"/>
</dbReference>
<dbReference type="GO" id="GO:0005737">
    <property type="term" value="C:cytoplasm"/>
    <property type="evidence" value="ECO:0007669"/>
    <property type="project" value="UniProtKB-SubCell"/>
</dbReference>
<dbReference type="PATRIC" id="fig|1346791.3.peg.2661"/>
<dbReference type="PANTHER" id="PTHR42971:SF1">
    <property type="entry name" value="TRNA (CYTIDINE(34)-2'-O)-METHYLTRANSFERASE"/>
    <property type="match status" value="1"/>
</dbReference>
<dbReference type="Proteomes" id="UP000015523">
    <property type="component" value="Unassembled WGS sequence"/>
</dbReference>
<dbReference type="PIRSF" id="PIRSF029256">
    <property type="entry name" value="SpoU_TrmH_prd"/>
    <property type="match status" value="1"/>
</dbReference>
<comment type="subcellular location">
    <subcellularLocation>
        <location evidence="6">Cytoplasm</location>
    </subcellularLocation>
</comment>
<keyword evidence="10" id="KW-1185">Reference proteome</keyword>
<feature type="binding site" evidence="6 7">
    <location>
        <position position="107"/>
    </location>
    <ligand>
        <name>S-adenosyl-L-methionine</name>
        <dbReference type="ChEBI" id="CHEBI:59789"/>
    </ligand>
</feature>
<feature type="binding site" evidence="6 7">
    <location>
        <position position="85"/>
    </location>
    <ligand>
        <name>S-adenosyl-L-methionine</name>
        <dbReference type="ChEBI" id="CHEBI:59789"/>
    </ligand>
</feature>
<name>T0J0X9_9SPHN</name>
<feature type="domain" description="tRNA/rRNA methyltransferase SpoU type" evidence="8">
    <location>
        <begin position="7"/>
        <end position="146"/>
    </location>
</feature>
<comment type="catalytic activity">
    <reaction evidence="6">
        <text>5-carboxymethylaminomethyluridine(34) in tRNA(Leu) + S-adenosyl-L-methionine = 5-carboxymethylaminomethyl-2'-O-methyluridine(34) in tRNA(Leu) + S-adenosyl-L-homocysteine + H(+)</text>
        <dbReference type="Rhea" id="RHEA:43088"/>
        <dbReference type="Rhea" id="RHEA-COMP:10333"/>
        <dbReference type="Rhea" id="RHEA-COMP:10334"/>
        <dbReference type="ChEBI" id="CHEBI:15378"/>
        <dbReference type="ChEBI" id="CHEBI:57856"/>
        <dbReference type="ChEBI" id="CHEBI:59789"/>
        <dbReference type="ChEBI" id="CHEBI:74508"/>
        <dbReference type="ChEBI" id="CHEBI:74511"/>
        <dbReference type="EC" id="2.1.1.207"/>
    </reaction>
</comment>
<comment type="similarity">
    <text evidence="6">Belongs to the class IV-like SAM-binding methyltransferase superfamily. RNA methyltransferase TrmH family. TrmL subfamily.</text>
</comment>
<dbReference type="InterPro" id="IPR016914">
    <property type="entry name" value="TrmL"/>
</dbReference>